<protein>
    <recommendedName>
        <fullName evidence="5">VWFA domain-containing protein</fullName>
    </recommendedName>
</protein>
<dbReference type="Gene3D" id="3.40.50.410">
    <property type="entry name" value="von Willebrand factor, type A domain"/>
    <property type="match status" value="1"/>
</dbReference>
<name>A0A397EJ30_APHAT</name>
<evidence type="ECO:0000313" key="3">
    <source>
        <dbReference type="EMBL" id="RHY79176.1"/>
    </source>
</evidence>
<dbReference type="InterPro" id="IPR058580">
    <property type="entry name" value="DUF2828"/>
</dbReference>
<dbReference type="InterPro" id="IPR056690">
    <property type="entry name" value="DUF7788"/>
</dbReference>
<evidence type="ECO:0000313" key="4">
    <source>
        <dbReference type="Proteomes" id="UP000266196"/>
    </source>
</evidence>
<organism evidence="3 4">
    <name type="scientific">Aphanomyces astaci</name>
    <name type="common">Crayfish plague agent</name>
    <dbReference type="NCBI Taxonomy" id="112090"/>
    <lineage>
        <taxon>Eukaryota</taxon>
        <taxon>Sar</taxon>
        <taxon>Stramenopiles</taxon>
        <taxon>Oomycota</taxon>
        <taxon>Saprolegniomycetes</taxon>
        <taxon>Saprolegniales</taxon>
        <taxon>Verrucalvaceae</taxon>
        <taxon>Aphanomyces</taxon>
    </lineage>
</organism>
<dbReference type="EMBL" id="QUTE01024073">
    <property type="protein sequence ID" value="RHY79176.1"/>
    <property type="molecule type" value="Genomic_DNA"/>
</dbReference>
<dbReference type="PANTHER" id="PTHR31373:SF27">
    <property type="entry name" value="TROVE DOMAIN-CONTAINING PROTEIN"/>
    <property type="match status" value="1"/>
</dbReference>
<dbReference type="PANTHER" id="PTHR31373">
    <property type="entry name" value="OS06G0652100 PROTEIN"/>
    <property type="match status" value="1"/>
</dbReference>
<dbReference type="PIRSF" id="PIRSF015417">
    <property type="entry name" value="T31B5_30_vWA"/>
    <property type="match status" value="1"/>
</dbReference>
<dbReference type="Pfam" id="PF11443">
    <property type="entry name" value="DUF2828"/>
    <property type="match status" value="2"/>
</dbReference>
<feature type="domain" description="DUF7788" evidence="2">
    <location>
        <begin position="304"/>
        <end position="474"/>
    </location>
</feature>
<accession>A0A397EJ30</accession>
<dbReference type="SUPFAM" id="SSF53300">
    <property type="entry name" value="vWA-like"/>
    <property type="match status" value="1"/>
</dbReference>
<reference evidence="3 4" key="1">
    <citation type="submission" date="2018-08" db="EMBL/GenBank/DDBJ databases">
        <title>Aphanomyces genome sequencing and annotation.</title>
        <authorList>
            <person name="Minardi D."/>
            <person name="Oidtmann B."/>
            <person name="Van Der Giezen M."/>
            <person name="Studholme D.J."/>
        </authorList>
    </citation>
    <scope>NUCLEOTIDE SEQUENCE [LARGE SCALE GENOMIC DNA]</scope>
    <source>
        <strain evidence="3 4">197901</strain>
    </source>
</reference>
<sequence length="530" mass="58045">MSFAQAAKQIAAQKMATTSNGAVTHATTTSARVDLYFGVLRGTPESRVEQLVAAAYKEDALHTLKLVAHLRDIRFGKGEREVARFAFKWLASHAPDALAHNLSHYVAEYGRFDDVLALMGTPLEAAALQVLADQLRKDRTALDSQEPVVSLCAKWVPSENKSADKGTHRVNFKLAKHMELTSADLRKQFLAPLRAKLQLLEQRMCANDWEAIDLNKVPSVAMHRHGKPHRAFDKHLADKFTTWKHGLKTGATKVNASVLHPHQVVAQYYGAYDELHTVENELVEAQWQVMLANGRAAGHLGRTLVMSDVSGSMSGTPMMVSIALGLLVSEVVEGEFHGLVMTFEEKPRFHEVVGTSLLEKVHCLAQAPWGGNTDFMAALRLILTTATNNNVAQNSMPEKLIVVSDMQFDEAGGAETNFQAVAHEFAAAGYTLPHMVFWNVNGDTTDAPTLANEANVSLLSGFSPAVLKAALTGQDQLTPLQTMINTVLDARYDLIQLPPSTQTSVVTTQPNDKNAFEVVNSVDDDEFEMV</sequence>
<dbReference type="AlphaFoldDB" id="A0A397EJ30"/>
<gene>
    <name evidence="3" type="ORF">DYB31_005935</name>
</gene>
<dbReference type="Pfam" id="PF25043">
    <property type="entry name" value="DUF7788"/>
    <property type="match status" value="1"/>
</dbReference>
<feature type="domain" description="DUF2828" evidence="1">
    <location>
        <begin position="18"/>
        <end position="106"/>
    </location>
</feature>
<dbReference type="InterPro" id="IPR011205">
    <property type="entry name" value="UCP015417_vWA"/>
</dbReference>
<dbReference type="VEuPathDB" id="FungiDB:H257_19443"/>
<dbReference type="InterPro" id="IPR036465">
    <property type="entry name" value="vWFA_dom_sf"/>
</dbReference>
<evidence type="ECO:0008006" key="5">
    <source>
        <dbReference type="Google" id="ProtNLM"/>
    </source>
</evidence>
<feature type="domain" description="DUF2828" evidence="1">
    <location>
        <begin position="129"/>
        <end position="300"/>
    </location>
</feature>
<dbReference type="Proteomes" id="UP000266196">
    <property type="component" value="Unassembled WGS sequence"/>
</dbReference>
<proteinExistence type="predicted"/>
<comment type="caution">
    <text evidence="3">The sequence shown here is derived from an EMBL/GenBank/DDBJ whole genome shotgun (WGS) entry which is preliminary data.</text>
</comment>
<evidence type="ECO:0000259" key="2">
    <source>
        <dbReference type="Pfam" id="PF25043"/>
    </source>
</evidence>
<evidence type="ECO:0000259" key="1">
    <source>
        <dbReference type="Pfam" id="PF11443"/>
    </source>
</evidence>